<dbReference type="SUPFAM" id="SSF49313">
    <property type="entry name" value="Cadherin-like"/>
    <property type="match status" value="4"/>
</dbReference>
<dbReference type="InterPro" id="IPR015919">
    <property type="entry name" value="Cadherin-like_sf"/>
</dbReference>
<evidence type="ECO:0000256" key="1">
    <source>
        <dbReference type="ARBA" id="ARBA00022692"/>
    </source>
</evidence>
<feature type="region of interest" description="Disordered" evidence="4">
    <location>
        <begin position="872"/>
        <end position="919"/>
    </location>
</feature>
<feature type="domain" description="Cadherin" evidence="7">
    <location>
        <begin position="393"/>
        <end position="495"/>
    </location>
</feature>
<keyword evidence="9" id="KW-1185">Reference proteome</keyword>
<dbReference type="PANTHER" id="PTHR24026">
    <property type="entry name" value="FAT ATYPICAL CADHERIN-RELATED"/>
    <property type="match status" value="1"/>
</dbReference>
<dbReference type="PRINTS" id="PR00205">
    <property type="entry name" value="CADHERIN"/>
</dbReference>
<sequence>MTEIYLTIFFFILSFKKADSAGCTGSSTIVGVRVDVNTVKSSFEANVANTGFLIPIPDFTVTCCGVVQTIETYFDNAGTTYFQLWRPVGGDNYRLVGNINVTKSTFSAVVVIYNIPVAEQITAQIGDVIGWWSSSTNLVRHRNGTSENNGNLLRLITPQPVTGTIANWSTSAATKADGRTYAVQYILGANLSPSFTNFGSTVNIFNSNATGSIVHTVSVTDSEASDIATLIVTRTDINFFFEFNSINRTISIASVLSGAVGNHLLNFTVSDTCGNTATGTLTIHVANMPPTIHNLQNSTSISEGITTAKLLYTLSVTDPTDQVLCILSNSSVPFNVRQVSGTTNYGIYTNYNPGFNYDTCNSYSLTIVCNDGTDNVTGNYTVYLLRNKAPNITNLEASVSVSTTATTGTVVYIVSATDPESDQLYYNFTCNSSCPFTLFQSGVVQLNQDLSGQTTVAYDLYIYVFDGKSLVGPRTLTIDITDINSAVNIVNLPLGSALSVPENTVLGKAIYQISISDPDVGNNHTYSMTSLSGTGMSYFAINSSSGLVSTSGTVLNFETLNSTSFNFSVTVSDGWSSNTKILSIDVTNVNEAPTFNQALYTISANEASSGTALPDPVYGVTDVDTGETKSYSNDCGNYTGLFNMAPATGLLTFASDYDYDLGTLPTSLLCTVTVTDSGGLTATTSLSIKLNNINDNIPIFVPASYTFFVTYGSATGTTIGTVTATDGDLGTYGTLSYSLDQSSLNTTYFGVTSLTGQLYISSSINSIGIDGSVTFLAVVTDGGGLSTNASVIVKVATTTTVTTTTTETRYKSFIEDGRNIAWLTLSALTIAVIVVVVLWLACDISKHGFPKLKIECCKARARQIMRKRPLPCKKPPVIQFPPQPPPVIPSPPPSPPVEHPPVQPHPPLSPPYVDEPERPSTSFAFWRDKDFGMNLLK</sequence>
<dbReference type="SMART" id="SM00112">
    <property type="entry name" value="CA"/>
    <property type="match status" value="4"/>
</dbReference>
<dbReference type="PANTHER" id="PTHR24026:SF126">
    <property type="entry name" value="PROTOCADHERIN FAT 4"/>
    <property type="match status" value="1"/>
</dbReference>
<keyword evidence="5" id="KW-0472">Membrane</keyword>
<evidence type="ECO:0000256" key="5">
    <source>
        <dbReference type="SAM" id="Phobius"/>
    </source>
</evidence>
<accession>A0AAE0VT84</accession>
<evidence type="ECO:0000259" key="7">
    <source>
        <dbReference type="PROSITE" id="PS50268"/>
    </source>
</evidence>
<dbReference type="InterPro" id="IPR002126">
    <property type="entry name" value="Cadherin-like_dom"/>
</dbReference>
<feature type="transmembrane region" description="Helical" evidence="5">
    <location>
        <begin position="820"/>
        <end position="842"/>
    </location>
</feature>
<dbReference type="PROSITE" id="PS50268">
    <property type="entry name" value="CADHERIN_2"/>
    <property type="match status" value="4"/>
</dbReference>
<evidence type="ECO:0000313" key="8">
    <source>
        <dbReference type="EMBL" id="KAK3589768.1"/>
    </source>
</evidence>
<evidence type="ECO:0000256" key="6">
    <source>
        <dbReference type="SAM" id="SignalP"/>
    </source>
</evidence>
<keyword evidence="1 5" id="KW-0812">Transmembrane</keyword>
<dbReference type="AlphaFoldDB" id="A0AAE0VT84"/>
<dbReference type="EMBL" id="JAEAOA010001293">
    <property type="protein sequence ID" value="KAK3589768.1"/>
    <property type="molecule type" value="Genomic_DNA"/>
</dbReference>
<evidence type="ECO:0000313" key="9">
    <source>
        <dbReference type="Proteomes" id="UP001195483"/>
    </source>
</evidence>
<dbReference type="GO" id="GO:0007156">
    <property type="term" value="P:homophilic cell adhesion via plasma membrane adhesion molecules"/>
    <property type="evidence" value="ECO:0007669"/>
    <property type="project" value="InterPro"/>
</dbReference>
<keyword evidence="3" id="KW-0106">Calcium</keyword>
<comment type="caution">
    <text evidence="8">The sequence shown here is derived from an EMBL/GenBank/DDBJ whole genome shotgun (WGS) entry which is preliminary data.</text>
</comment>
<proteinExistence type="predicted"/>
<feature type="domain" description="Cadherin" evidence="7">
    <location>
        <begin position="492"/>
        <end position="595"/>
    </location>
</feature>
<protein>
    <recommendedName>
        <fullName evidence="7">Cadherin domain-containing protein</fullName>
    </recommendedName>
</protein>
<dbReference type="GO" id="GO:0005886">
    <property type="term" value="C:plasma membrane"/>
    <property type="evidence" value="ECO:0007669"/>
    <property type="project" value="UniProtKB-SubCell"/>
</dbReference>
<evidence type="ECO:0000256" key="4">
    <source>
        <dbReference type="SAM" id="MobiDB-lite"/>
    </source>
</evidence>
<feature type="signal peptide" evidence="6">
    <location>
        <begin position="1"/>
        <end position="20"/>
    </location>
</feature>
<keyword evidence="6" id="KW-0732">Signal</keyword>
<dbReference type="Gene3D" id="2.60.40.60">
    <property type="entry name" value="Cadherins"/>
    <property type="match status" value="4"/>
</dbReference>
<reference evidence="8" key="1">
    <citation type="journal article" date="2021" name="Genome Biol. Evol.">
        <title>A High-Quality Reference Genome for a Parasitic Bivalve with Doubly Uniparental Inheritance (Bivalvia: Unionida).</title>
        <authorList>
            <person name="Smith C.H."/>
        </authorList>
    </citation>
    <scope>NUCLEOTIDE SEQUENCE</scope>
    <source>
        <strain evidence="8">CHS0354</strain>
    </source>
</reference>
<organism evidence="8 9">
    <name type="scientific">Potamilus streckersoni</name>
    <dbReference type="NCBI Taxonomy" id="2493646"/>
    <lineage>
        <taxon>Eukaryota</taxon>
        <taxon>Metazoa</taxon>
        <taxon>Spiralia</taxon>
        <taxon>Lophotrochozoa</taxon>
        <taxon>Mollusca</taxon>
        <taxon>Bivalvia</taxon>
        <taxon>Autobranchia</taxon>
        <taxon>Heteroconchia</taxon>
        <taxon>Palaeoheterodonta</taxon>
        <taxon>Unionida</taxon>
        <taxon>Unionoidea</taxon>
        <taxon>Unionidae</taxon>
        <taxon>Ambleminae</taxon>
        <taxon>Lampsilini</taxon>
        <taxon>Potamilus</taxon>
    </lineage>
</organism>
<dbReference type="CDD" id="cd11304">
    <property type="entry name" value="Cadherin_repeat"/>
    <property type="match status" value="3"/>
</dbReference>
<gene>
    <name evidence="8" type="ORF">CHS0354_021098</name>
</gene>
<feature type="compositionally biased region" description="Pro residues" evidence="4">
    <location>
        <begin position="872"/>
        <end position="910"/>
    </location>
</feature>
<evidence type="ECO:0000256" key="3">
    <source>
        <dbReference type="PROSITE-ProRule" id="PRU00043"/>
    </source>
</evidence>
<name>A0AAE0VT84_9BIVA</name>
<feature type="chain" id="PRO_5041937481" description="Cadherin domain-containing protein" evidence="6">
    <location>
        <begin position="21"/>
        <end position="937"/>
    </location>
</feature>
<reference evidence="8" key="3">
    <citation type="submission" date="2023-05" db="EMBL/GenBank/DDBJ databases">
        <authorList>
            <person name="Smith C.H."/>
        </authorList>
    </citation>
    <scope>NUCLEOTIDE SEQUENCE</scope>
    <source>
        <strain evidence="8">CHS0354</strain>
        <tissue evidence="8">Mantle</tissue>
    </source>
</reference>
<dbReference type="Proteomes" id="UP001195483">
    <property type="component" value="Unassembled WGS sequence"/>
</dbReference>
<evidence type="ECO:0000256" key="2">
    <source>
        <dbReference type="ARBA" id="ARBA00022989"/>
    </source>
</evidence>
<feature type="domain" description="Cadherin" evidence="7">
    <location>
        <begin position="596"/>
        <end position="700"/>
    </location>
</feature>
<keyword evidence="2 5" id="KW-1133">Transmembrane helix</keyword>
<feature type="domain" description="Cadherin" evidence="7">
    <location>
        <begin position="701"/>
        <end position="795"/>
    </location>
</feature>
<dbReference type="GO" id="GO:0005509">
    <property type="term" value="F:calcium ion binding"/>
    <property type="evidence" value="ECO:0007669"/>
    <property type="project" value="UniProtKB-UniRule"/>
</dbReference>
<reference evidence="8" key="2">
    <citation type="journal article" date="2021" name="Genome Biol. Evol.">
        <title>Developing a high-quality reference genome for a parasitic bivalve with doubly uniparental inheritance (Bivalvia: Unionida).</title>
        <authorList>
            <person name="Smith C.H."/>
        </authorList>
    </citation>
    <scope>NUCLEOTIDE SEQUENCE</scope>
    <source>
        <strain evidence="8">CHS0354</strain>
        <tissue evidence="8">Mantle</tissue>
    </source>
</reference>